<reference evidence="1 2" key="1">
    <citation type="journal article" date="2022" name="Plant J.">
        <title>Chromosome-level genome of Camellia lanceoleosa provides a valuable resource for understanding genome evolution and self-incompatibility.</title>
        <authorList>
            <person name="Gong W."/>
            <person name="Xiao S."/>
            <person name="Wang L."/>
            <person name="Liao Z."/>
            <person name="Chang Y."/>
            <person name="Mo W."/>
            <person name="Hu G."/>
            <person name="Li W."/>
            <person name="Zhao G."/>
            <person name="Zhu H."/>
            <person name="Hu X."/>
            <person name="Ji K."/>
            <person name="Xiang X."/>
            <person name="Song Q."/>
            <person name="Yuan D."/>
            <person name="Jin S."/>
            <person name="Zhang L."/>
        </authorList>
    </citation>
    <scope>NUCLEOTIDE SEQUENCE [LARGE SCALE GENOMIC DNA]</scope>
    <source>
        <strain evidence="1">SQ_2022a</strain>
    </source>
</reference>
<gene>
    <name evidence="1" type="ORF">LOK49_LG11G02680</name>
</gene>
<dbReference type="EMBL" id="CM045769">
    <property type="protein sequence ID" value="KAI7994317.1"/>
    <property type="molecule type" value="Genomic_DNA"/>
</dbReference>
<organism evidence="1 2">
    <name type="scientific">Camellia lanceoleosa</name>
    <dbReference type="NCBI Taxonomy" id="1840588"/>
    <lineage>
        <taxon>Eukaryota</taxon>
        <taxon>Viridiplantae</taxon>
        <taxon>Streptophyta</taxon>
        <taxon>Embryophyta</taxon>
        <taxon>Tracheophyta</taxon>
        <taxon>Spermatophyta</taxon>
        <taxon>Magnoliopsida</taxon>
        <taxon>eudicotyledons</taxon>
        <taxon>Gunneridae</taxon>
        <taxon>Pentapetalae</taxon>
        <taxon>asterids</taxon>
        <taxon>Ericales</taxon>
        <taxon>Theaceae</taxon>
        <taxon>Camellia</taxon>
    </lineage>
</organism>
<protein>
    <submittedName>
        <fullName evidence="1">Golgin candidate 6</fullName>
    </submittedName>
</protein>
<sequence length="117" mass="12956">MYCNLAGKMKSNLESLSDAYNSLEHANFHLEKEMKALKSGEATPIPDVEVVKTEAREEAQKESEAELNDLLVCLGQEQSKVEKLSVRLFELGEDVDSLLEGIGDDIGLLEDAEVEED</sequence>
<dbReference type="Proteomes" id="UP001060215">
    <property type="component" value="Chromosome 12"/>
</dbReference>
<evidence type="ECO:0000313" key="2">
    <source>
        <dbReference type="Proteomes" id="UP001060215"/>
    </source>
</evidence>
<comment type="caution">
    <text evidence="1">The sequence shown here is derived from an EMBL/GenBank/DDBJ whole genome shotgun (WGS) entry which is preliminary data.</text>
</comment>
<proteinExistence type="predicted"/>
<evidence type="ECO:0000313" key="1">
    <source>
        <dbReference type="EMBL" id="KAI7994317.1"/>
    </source>
</evidence>
<accession>A0ACC0FZS6</accession>
<keyword evidence="2" id="KW-1185">Reference proteome</keyword>
<name>A0ACC0FZS6_9ERIC</name>